<feature type="compositionally biased region" description="Low complexity" evidence="2">
    <location>
        <begin position="58"/>
        <end position="71"/>
    </location>
</feature>
<accession>H2ARB9</accession>
<evidence type="ECO:0000259" key="3">
    <source>
        <dbReference type="PROSITE" id="PS50006"/>
    </source>
</evidence>
<organism evidence="4 5">
    <name type="scientific">Kazachstania africana (strain ATCC 22294 / BCRC 22015 / CBS 2517 / CECT 1963 / NBRC 1671 / NRRL Y-8276)</name>
    <name type="common">Yeast</name>
    <name type="synonym">Kluyveromyces africanus</name>
    <dbReference type="NCBI Taxonomy" id="1071382"/>
    <lineage>
        <taxon>Eukaryota</taxon>
        <taxon>Fungi</taxon>
        <taxon>Dikarya</taxon>
        <taxon>Ascomycota</taxon>
        <taxon>Saccharomycotina</taxon>
        <taxon>Saccharomycetes</taxon>
        <taxon>Saccharomycetales</taxon>
        <taxon>Saccharomycetaceae</taxon>
        <taxon>Kazachstania</taxon>
    </lineage>
</organism>
<sequence>MDQYTDQLKGSNSVKPVIGLSARMMSELDNKRRQQQFPSSGNSTTRASPNKQHRPTGRTRSNSRSSGSRSQSDYDQFTQEVEQSQLLSRSIPNNPIATTSAPITNVTVQPRSKYIHIIVLKSLNATFEAKYLVVPFKPDILKLGRPVVNSNSGNNNNTTNKKDSNALVRPDNGNFDSRVLSRSHACLSCDALTGKIYIRDLKSSNGTFVNGSRISQTDVELKIGDIIDLGTDIDSKFEHRKISALVEEISVIPLINNISPEFNGESDIGQQDQTKSNTNDILTENKIITNNNSQVEVTATTAQRAAFEAAMFGDVNNLDLEDSILGPETEILSGIFINNSIGTSPNLINIIKALSTEIALEKQELAKLKSMENFLVNYTTNLDYINKLMVDMNDKQLIKLQNTLKKSFNEKHEIYIKETKEKFERFKTDKELLKARMDEKETVYNNQLKKLEMEIDDMKTRLEVEKYKNSKFNQKDSKTVKDESEATSDTDEMESFQEDGSVKKGQNYGNRKKTGKFVAISAASAGVIALLIKLSLAKA</sequence>
<dbReference type="KEGG" id="kaf:KAFR_0B06220"/>
<feature type="region of interest" description="Disordered" evidence="2">
    <location>
        <begin position="474"/>
        <end position="510"/>
    </location>
</feature>
<feature type="compositionally biased region" description="Basic and acidic residues" evidence="2">
    <location>
        <begin position="474"/>
        <end position="484"/>
    </location>
</feature>
<dbReference type="PANTHER" id="PTHR15715:SF37">
    <property type="entry name" value="LD47843P"/>
    <property type="match status" value="1"/>
</dbReference>
<dbReference type="HOGENOM" id="CLU_031992_0_0_1"/>
<dbReference type="eggNOG" id="KOG3872">
    <property type="taxonomic scope" value="Eukaryota"/>
</dbReference>
<keyword evidence="1" id="KW-0175">Coiled coil</keyword>
<dbReference type="FunCoup" id="H2ARB9">
    <property type="interactions" value="145"/>
</dbReference>
<dbReference type="InterPro" id="IPR008984">
    <property type="entry name" value="SMAD_FHA_dom_sf"/>
</dbReference>
<feature type="compositionally biased region" description="Polar residues" evidence="2">
    <location>
        <begin position="73"/>
        <end position="100"/>
    </location>
</feature>
<dbReference type="PANTHER" id="PTHR15715">
    <property type="entry name" value="CENTROSOMAL PROTEIN OF 170 KDA"/>
    <property type="match status" value="1"/>
</dbReference>
<dbReference type="PROSITE" id="PS50006">
    <property type="entry name" value="FHA_DOMAIN"/>
    <property type="match status" value="1"/>
</dbReference>
<dbReference type="InParanoid" id="H2ARB9"/>
<evidence type="ECO:0000256" key="2">
    <source>
        <dbReference type="SAM" id="MobiDB-lite"/>
    </source>
</evidence>
<name>H2ARB9_KAZAF</name>
<dbReference type="GO" id="GO:0005737">
    <property type="term" value="C:cytoplasm"/>
    <property type="evidence" value="ECO:0007669"/>
    <property type="project" value="TreeGrafter"/>
</dbReference>
<dbReference type="OrthoDB" id="687730at2759"/>
<dbReference type="InterPro" id="IPR051176">
    <property type="entry name" value="Cent_Immune-Sig_Mod"/>
</dbReference>
<evidence type="ECO:0000256" key="1">
    <source>
        <dbReference type="SAM" id="Coils"/>
    </source>
</evidence>
<feature type="region of interest" description="Disordered" evidence="2">
    <location>
        <begin position="147"/>
        <end position="169"/>
    </location>
</feature>
<reference evidence="4 5" key="1">
    <citation type="journal article" date="2011" name="Proc. Natl. Acad. Sci. U.S.A.">
        <title>Evolutionary erosion of yeast sex chromosomes by mating-type switching accidents.</title>
        <authorList>
            <person name="Gordon J.L."/>
            <person name="Armisen D."/>
            <person name="Proux-Wera E."/>
            <person name="Oheigeartaigh S.S."/>
            <person name="Byrne K.P."/>
            <person name="Wolfe K.H."/>
        </authorList>
    </citation>
    <scope>NUCLEOTIDE SEQUENCE [LARGE SCALE GENOMIC DNA]</scope>
    <source>
        <strain evidence="5">ATCC 22294 / BCRC 22015 / CBS 2517 / CECT 1963 / NBRC 1671 / NRRL Y-8276</strain>
    </source>
</reference>
<dbReference type="GeneID" id="13884801"/>
<feature type="compositionally biased region" description="Acidic residues" evidence="2">
    <location>
        <begin position="485"/>
        <end position="497"/>
    </location>
</feature>
<evidence type="ECO:0000313" key="4">
    <source>
        <dbReference type="EMBL" id="CCF56919.1"/>
    </source>
</evidence>
<evidence type="ECO:0000313" key="5">
    <source>
        <dbReference type="Proteomes" id="UP000005220"/>
    </source>
</evidence>
<dbReference type="SUPFAM" id="SSF49879">
    <property type="entry name" value="SMAD/FHA domain"/>
    <property type="match status" value="1"/>
</dbReference>
<feature type="region of interest" description="Disordered" evidence="2">
    <location>
        <begin position="1"/>
        <end position="100"/>
    </location>
</feature>
<dbReference type="Gene3D" id="2.60.200.20">
    <property type="match status" value="1"/>
</dbReference>
<dbReference type="EMBL" id="HE650822">
    <property type="protein sequence ID" value="CCF56919.1"/>
    <property type="molecule type" value="Genomic_DNA"/>
</dbReference>
<dbReference type="InterPro" id="IPR000253">
    <property type="entry name" value="FHA_dom"/>
</dbReference>
<feature type="coiled-coil region" evidence="1">
    <location>
        <begin position="416"/>
        <end position="468"/>
    </location>
</feature>
<feature type="compositionally biased region" description="Low complexity" evidence="2">
    <location>
        <begin position="149"/>
        <end position="159"/>
    </location>
</feature>
<dbReference type="AlphaFoldDB" id="H2ARB9"/>
<dbReference type="RefSeq" id="XP_003956054.1">
    <property type="nucleotide sequence ID" value="XM_003956005.1"/>
</dbReference>
<protein>
    <recommendedName>
        <fullName evidence="3">FHA domain-containing protein</fullName>
    </recommendedName>
</protein>
<dbReference type="SMART" id="SM00240">
    <property type="entry name" value="FHA"/>
    <property type="match status" value="1"/>
</dbReference>
<feature type="compositionally biased region" description="Polar residues" evidence="2">
    <location>
        <begin position="35"/>
        <end position="50"/>
    </location>
</feature>
<feature type="domain" description="FHA" evidence="3">
    <location>
        <begin position="141"/>
        <end position="214"/>
    </location>
</feature>
<feature type="compositionally biased region" description="Polar residues" evidence="2">
    <location>
        <begin position="1"/>
        <end position="14"/>
    </location>
</feature>
<gene>
    <name evidence="4" type="primary">KAFR0B06220</name>
    <name evidence="4" type="ORF">KAFR_0B06220</name>
</gene>
<dbReference type="Pfam" id="PF00498">
    <property type="entry name" value="FHA"/>
    <property type="match status" value="1"/>
</dbReference>
<proteinExistence type="predicted"/>
<dbReference type="Proteomes" id="UP000005220">
    <property type="component" value="Chromosome 2"/>
</dbReference>
<dbReference type="STRING" id="1071382.H2ARB9"/>
<keyword evidence="5" id="KW-1185">Reference proteome</keyword>
<dbReference type="CDD" id="cd22695">
    <property type="entry name" value="FHA_VPS64-like"/>
    <property type="match status" value="1"/>
</dbReference>